<evidence type="ECO:0000256" key="2">
    <source>
        <dbReference type="ARBA" id="ARBA00022723"/>
    </source>
</evidence>
<dbReference type="SUPFAM" id="SSF51197">
    <property type="entry name" value="Clavaminate synthase-like"/>
    <property type="match status" value="1"/>
</dbReference>
<comment type="similarity">
    <text evidence="1">Belongs to the TfdA dioxygenase family.</text>
</comment>
<dbReference type="RefSeq" id="WP_343996701.1">
    <property type="nucleotide sequence ID" value="NZ_BAAALG010000017.1"/>
</dbReference>
<evidence type="ECO:0000256" key="1">
    <source>
        <dbReference type="ARBA" id="ARBA00005896"/>
    </source>
</evidence>
<comment type="caution">
    <text evidence="7">The sequence shown here is derived from an EMBL/GenBank/DDBJ whole genome shotgun (WGS) entry which is preliminary data.</text>
</comment>
<keyword evidence="4" id="KW-0560">Oxidoreductase</keyword>
<keyword evidence="2" id="KW-0479">Metal-binding</keyword>
<name>A0ABN1U3E0_9ACTN</name>
<proteinExistence type="inferred from homology"/>
<gene>
    <name evidence="7" type="ORF">GCM10009668_40150</name>
</gene>
<dbReference type="InterPro" id="IPR051323">
    <property type="entry name" value="AtsK-like"/>
</dbReference>
<keyword evidence="3 7" id="KW-0223">Dioxygenase</keyword>
<evidence type="ECO:0000256" key="4">
    <source>
        <dbReference type="ARBA" id="ARBA00023002"/>
    </source>
</evidence>
<dbReference type="GO" id="GO:0051213">
    <property type="term" value="F:dioxygenase activity"/>
    <property type="evidence" value="ECO:0007669"/>
    <property type="project" value="UniProtKB-KW"/>
</dbReference>
<evidence type="ECO:0000313" key="7">
    <source>
        <dbReference type="EMBL" id="GAA1113916.1"/>
    </source>
</evidence>
<sequence length="313" mass="35268">MTTTAIRRTATDPLVYFGPLVGRRLPEGVEEQPYELFDVRPASPSIGAYVTGVQLDGGMSQDLLDELRRALTEFKVLFFRDQAITREQHKAFAAQWGELEQHPFFKHTFGGQNDVDVATLAKDAMTTGVENTWHNDVTWHETPSYAAVLRAVEIPELGGDTLWCDTGLAYDVLPAEIKERIDTLEAEHDWIQAFGAGMDEATRNTLREAFGPVTHPVVRVLPESGRRVIFVNFVFTTRILGVSQEESDELLGLLFRHVQRPEFQVRLNWENDTVAMWDNRACQHYASSDYFPARRVMERISVVGDVPVGVSGS</sequence>
<dbReference type="InterPro" id="IPR042098">
    <property type="entry name" value="TauD-like_sf"/>
</dbReference>
<dbReference type="InterPro" id="IPR003819">
    <property type="entry name" value="TauD/TfdA-like"/>
</dbReference>
<evidence type="ECO:0000259" key="6">
    <source>
        <dbReference type="Pfam" id="PF02668"/>
    </source>
</evidence>
<dbReference type="Pfam" id="PF02668">
    <property type="entry name" value="TauD"/>
    <property type="match status" value="1"/>
</dbReference>
<accession>A0ABN1U3E0</accession>
<dbReference type="EMBL" id="BAAALG010000017">
    <property type="protein sequence ID" value="GAA1113916.1"/>
    <property type="molecule type" value="Genomic_DNA"/>
</dbReference>
<keyword evidence="5" id="KW-0408">Iron</keyword>
<feature type="domain" description="TauD/TfdA-like" evidence="6">
    <location>
        <begin position="39"/>
        <end position="300"/>
    </location>
</feature>
<dbReference type="PANTHER" id="PTHR30468:SF1">
    <property type="entry name" value="ALPHA-KETOGLUTARATE-DEPENDENT SULFONATE DIOXYGENASE"/>
    <property type="match status" value="1"/>
</dbReference>
<evidence type="ECO:0000313" key="8">
    <source>
        <dbReference type="Proteomes" id="UP001501581"/>
    </source>
</evidence>
<dbReference type="Proteomes" id="UP001501581">
    <property type="component" value="Unassembled WGS sequence"/>
</dbReference>
<organism evidence="7 8">
    <name type="scientific">Nocardioides dubius</name>
    <dbReference type="NCBI Taxonomy" id="317019"/>
    <lineage>
        <taxon>Bacteria</taxon>
        <taxon>Bacillati</taxon>
        <taxon>Actinomycetota</taxon>
        <taxon>Actinomycetes</taxon>
        <taxon>Propionibacteriales</taxon>
        <taxon>Nocardioidaceae</taxon>
        <taxon>Nocardioides</taxon>
    </lineage>
</organism>
<evidence type="ECO:0000256" key="3">
    <source>
        <dbReference type="ARBA" id="ARBA00022964"/>
    </source>
</evidence>
<reference evidence="7 8" key="1">
    <citation type="journal article" date="2019" name="Int. J. Syst. Evol. Microbiol.">
        <title>The Global Catalogue of Microorganisms (GCM) 10K type strain sequencing project: providing services to taxonomists for standard genome sequencing and annotation.</title>
        <authorList>
            <consortium name="The Broad Institute Genomics Platform"/>
            <consortium name="The Broad Institute Genome Sequencing Center for Infectious Disease"/>
            <person name="Wu L."/>
            <person name="Ma J."/>
        </authorList>
    </citation>
    <scope>NUCLEOTIDE SEQUENCE [LARGE SCALE GENOMIC DNA]</scope>
    <source>
        <strain evidence="7 8">JCM 13008</strain>
    </source>
</reference>
<dbReference type="PANTHER" id="PTHR30468">
    <property type="entry name" value="ALPHA-KETOGLUTARATE-DEPENDENT SULFONATE DIOXYGENASE"/>
    <property type="match status" value="1"/>
</dbReference>
<dbReference type="Gene3D" id="3.60.130.10">
    <property type="entry name" value="Clavaminate synthase-like"/>
    <property type="match status" value="1"/>
</dbReference>
<evidence type="ECO:0000256" key="5">
    <source>
        <dbReference type="ARBA" id="ARBA00023004"/>
    </source>
</evidence>
<protein>
    <submittedName>
        <fullName evidence="7">TauD/TfdA family dioxygenase</fullName>
    </submittedName>
</protein>
<keyword evidence="8" id="KW-1185">Reference proteome</keyword>